<reference evidence="2" key="1">
    <citation type="submission" date="2023-10" db="EMBL/GenBank/DDBJ databases">
        <authorList>
            <person name="Chen Y."/>
            <person name="Shah S."/>
            <person name="Dougan E. K."/>
            <person name="Thang M."/>
            <person name="Chan C."/>
        </authorList>
    </citation>
    <scope>NUCLEOTIDE SEQUENCE [LARGE SCALE GENOMIC DNA]</scope>
</reference>
<gene>
    <name evidence="2" type="ORF">PCOR1329_LOCUS11250</name>
</gene>
<feature type="compositionally biased region" description="Basic residues" evidence="1">
    <location>
        <begin position="55"/>
        <end position="78"/>
    </location>
</feature>
<evidence type="ECO:0000256" key="1">
    <source>
        <dbReference type="SAM" id="MobiDB-lite"/>
    </source>
</evidence>
<dbReference type="Proteomes" id="UP001189429">
    <property type="component" value="Unassembled WGS sequence"/>
</dbReference>
<evidence type="ECO:0000313" key="2">
    <source>
        <dbReference type="EMBL" id="CAK0804447.1"/>
    </source>
</evidence>
<protein>
    <submittedName>
        <fullName evidence="2">Uncharacterized protein</fullName>
    </submittedName>
</protein>
<proteinExistence type="predicted"/>
<name>A0ABN9QI25_9DINO</name>
<organism evidence="2 3">
    <name type="scientific">Prorocentrum cordatum</name>
    <dbReference type="NCBI Taxonomy" id="2364126"/>
    <lineage>
        <taxon>Eukaryota</taxon>
        <taxon>Sar</taxon>
        <taxon>Alveolata</taxon>
        <taxon>Dinophyceae</taxon>
        <taxon>Prorocentrales</taxon>
        <taxon>Prorocentraceae</taxon>
        <taxon>Prorocentrum</taxon>
    </lineage>
</organism>
<feature type="region of interest" description="Disordered" evidence="1">
    <location>
        <begin position="1"/>
        <end position="88"/>
    </location>
</feature>
<dbReference type="EMBL" id="CAUYUJ010003236">
    <property type="protein sequence ID" value="CAK0804447.1"/>
    <property type="molecule type" value="Genomic_DNA"/>
</dbReference>
<keyword evidence="3" id="KW-1185">Reference proteome</keyword>
<comment type="caution">
    <text evidence="2">The sequence shown here is derived from an EMBL/GenBank/DDBJ whole genome shotgun (WGS) entry which is preliminary data.</text>
</comment>
<sequence length="236" mass="25886">MPGRSVPAPDCRPQMAWRPPRRGSAQPRRRHGASGPPGGPCWARPLRWACGGRSAGRRPRGGGRACRRTRCRRSSRRPSRWEAASPSPRCTWTTRTVDRPGIQRLVEQFGALRARGPGPRAHRWALLFEALAARPVEGWRAVVFGSTDASVEALVEEAILLAHGAAHVTTVEYTSAARQGGPSLKWPFGVRLSGPPPQHFAFPVLRLRVPVQGVPLHALRLRHRLIPGLCPLLALT</sequence>
<accession>A0ABN9QI25</accession>
<evidence type="ECO:0000313" key="3">
    <source>
        <dbReference type="Proteomes" id="UP001189429"/>
    </source>
</evidence>